<organism evidence="5 6">
    <name type="scientific">Gracilimonas halophila</name>
    <dbReference type="NCBI Taxonomy" id="1834464"/>
    <lineage>
        <taxon>Bacteria</taxon>
        <taxon>Pseudomonadati</taxon>
        <taxon>Balneolota</taxon>
        <taxon>Balneolia</taxon>
        <taxon>Balneolales</taxon>
        <taxon>Balneolaceae</taxon>
        <taxon>Gracilimonas</taxon>
    </lineage>
</organism>
<dbReference type="Proteomes" id="UP001597460">
    <property type="component" value="Unassembled WGS sequence"/>
</dbReference>
<evidence type="ECO:0000256" key="3">
    <source>
        <dbReference type="ARBA" id="ARBA00023012"/>
    </source>
</evidence>
<dbReference type="InterPro" id="IPR003594">
    <property type="entry name" value="HATPase_dom"/>
</dbReference>
<evidence type="ECO:0000256" key="2">
    <source>
        <dbReference type="ARBA" id="ARBA00022777"/>
    </source>
</evidence>
<reference evidence="6" key="1">
    <citation type="journal article" date="2019" name="Int. J. Syst. Evol. Microbiol.">
        <title>The Global Catalogue of Microorganisms (GCM) 10K type strain sequencing project: providing services to taxonomists for standard genome sequencing and annotation.</title>
        <authorList>
            <consortium name="The Broad Institute Genomics Platform"/>
            <consortium name="The Broad Institute Genome Sequencing Center for Infectious Disease"/>
            <person name="Wu L."/>
            <person name="Ma J."/>
        </authorList>
    </citation>
    <scope>NUCLEOTIDE SEQUENCE [LARGE SCALE GENOMIC DNA]</scope>
    <source>
        <strain evidence="6">KCTC 52042</strain>
    </source>
</reference>
<proteinExistence type="predicted"/>
<evidence type="ECO:0000259" key="4">
    <source>
        <dbReference type="Pfam" id="PF02518"/>
    </source>
</evidence>
<keyword evidence="1" id="KW-0808">Transferase</keyword>
<dbReference type="PANTHER" id="PTHR24421">
    <property type="entry name" value="NITRATE/NITRITE SENSOR PROTEIN NARX-RELATED"/>
    <property type="match status" value="1"/>
</dbReference>
<keyword evidence="6" id="KW-1185">Reference proteome</keyword>
<evidence type="ECO:0000313" key="6">
    <source>
        <dbReference type="Proteomes" id="UP001597460"/>
    </source>
</evidence>
<keyword evidence="3" id="KW-0902">Two-component regulatory system</keyword>
<dbReference type="Gene3D" id="3.30.565.10">
    <property type="entry name" value="Histidine kinase-like ATPase, C-terminal domain"/>
    <property type="match status" value="1"/>
</dbReference>
<protein>
    <submittedName>
        <fullName evidence="5">Sensor histidine kinase</fullName>
    </submittedName>
</protein>
<dbReference type="GO" id="GO:0016301">
    <property type="term" value="F:kinase activity"/>
    <property type="evidence" value="ECO:0007669"/>
    <property type="project" value="UniProtKB-KW"/>
</dbReference>
<feature type="domain" description="Histidine kinase/HSP90-like ATPase" evidence="4">
    <location>
        <begin position="2"/>
        <end position="82"/>
    </location>
</feature>
<dbReference type="SUPFAM" id="SSF55874">
    <property type="entry name" value="ATPase domain of HSP90 chaperone/DNA topoisomerase II/histidine kinase"/>
    <property type="match status" value="1"/>
</dbReference>
<dbReference type="RefSeq" id="WP_390300280.1">
    <property type="nucleotide sequence ID" value="NZ_JBHULI010000024.1"/>
</dbReference>
<comment type="caution">
    <text evidence="5">The sequence shown here is derived from an EMBL/GenBank/DDBJ whole genome shotgun (WGS) entry which is preliminary data.</text>
</comment>
<dbReference type="EMBL" id="JBHULI010000024">
    <property type="protein sequence ID" value="MFD2532119.1"/>
    <property type="molecule type" value="Genomic_DNA"/>
</dbReference>
<gene>
    <name evidence="5" type="ORF">ACFSVN_06650</name>
</gene>
<accession>A0ABW5JJ24</accession>
<dbReference type="CDD" id="cd16917">
    <property type="entry name" value="HATPase_UhpB-NarQ-NarX-like"/>
    <property type="match status" value="1"/>
</dbReference>
<sequence>MIYKEMVNNLVSHSNATHAEIVFKEEEGIIFLSVSDNGIGSDVEKESNRNGLKNIRQRATLLKGKLLLDSAPQKGTKWTLKVQV</sequence>
<evidence type="ECO:0000256" key="1">
    <source>
        <dbReference type="ARBA" id="ARBA00022679"/>
    </source>
</evidence>
<name>A0ABW5JJ24_9BACT</name>
<dbReference type="InterPro" id="IPR050482">
    <property type="entry name" value="Sensor_HK_TwoCompSys"/>
</dbReference>
<dbReference type="Pfam" id="PF02518">
    <property type="entry name" value="HATPase_c"/>
    <property type="match status" value="1"/>
</dbReference>
<dbReference type="InterPro" id="IPR036890">
    <property type="entry name" value="HATPase_C_sf"/>
</dbReference>
<keyword evidence="2 5" id="KW-0418">Kinase</keyword>
<evidence type="ECO:0000313" key="5">
    <source>
        <dbReference type="EMBL" id="MFD2532119.1"/>
    </source>
</evidence>